<evidence type="ECO:0000259" key="1">
    <source>
        <dbReference type="Pfam" id="PF03819"/>
    </source>
</evidence>
<dbReference type="SUPFAM" id="SSF101386">
    <property type="entry name" value="all-alpha NTP pyrophosphatases"/>
    <property type="match status" value="2"/>
</dbReference>
<name>A0ABT3MRP0_9GAMM</name>
<dbReference type="InterPro" id="IPR004518">
    <property type="entry name" value="MazG-like_dom"/>
</dbReference>
<keyword evidence="2" id="KW-0378">Hydrolase</keyword>
<dbReference type="CDD" id="cd11528">
    <property type="entry name" value="NTP-PPase_MazG_Nterm"/>
    <property type="match status" value="1"/>
</dbReference>
<organism evidence="2 3">
    <name type="scientific">Endozoicomonas gorgoniicola</name>
    <dbReference type="NCBI Taxonomy" id="1234144"/>
    <lineage>
        <taxon>Bacteria</taxon>
        <taxon>Pseudomonadati</taxon>
        <taxon>Pseudomonadota</taxon>
        <taxon>Gammaproteobacteria</taxon>
        <taxon>Oceanospirillales</taxon>
        <taxon>Endozoicomonadaceae</taxon>
        <taxon>Endozoicomonas</taxon>
    </lineage>
</organism>
<dbReference type="PANTHER" id="PTHR30522">
    <property type="entry name" value="NUCLEOSIDE TRIPHOSPHATE PYROPHOSPHOHYDROLASE"/>
    <property type="match status" value="1"/>
</dbReference>
<dbReference type="Gene3D" id="1.10.287.1080">
    <property type="entry name" value="MazG-like"/>
    <property type="match status" value="2"/>
</dbReference>
<dbReference type="GO" id="GO:0047429">
    <property type="term" value="F:nucleoside triphosphate diphosphatase activity"/>
    <property type="evidence" value="ECO:0007669"/>
    <property type="project" value="UniProtKB-EC"/>
</dbReference>
<sequence length="270" mass="30987">MQYSYDDLVYLMNRLRDPATGCPWDLEQNFSTIAHYTMEESCEVLEAIASKDYDNLKEELGDLLFQVIFHARMAQEEALFDISDVIHGLVSKMVRRHPHVFPGGSLHSERTGEETTTPEQVTENWGLIKQREKSGTSRPLSVLPDKLPAALPVLEKARIIQKAAAKTGFDWPDSSQVYAKIQEEITELKEAQAEGQERMTEEFGDLLFACVNLARYLQVDPELALRQATGKFERRFRTMESIALAEEQDFQQLTLEEMEEYWQQSKQGCD</sequence>
<evidence type="ECO:0000313" key="2">
    <source>
        <dbReference type="EMBL" id="MCW7552039.1"/>
    </source>
</evidence>
<dbReference type="InterPro" id="IPR011551">
    <property type="entry name" value="NTP_PyrPHydrolase_MazG"/>
</dbReference>
<dbReference type="Pfam" id="PF03819">
    <property type="entry name" value="MazG"/>
    <property type="match status" value="2"/>
</dbReference>
<dbReference type="RefSeq" id="WP_262567020.1">
    <property type="nucleotide sequence ID" value="NZ_JAPFCC010000001.1"/>
</dbReference>
<gene>
    <name evidence="2" type="primary">mazG</name>
    <name evidence="2" type="ORF">NX722_05155</name>
</gene>
<dbReference type="EMBL" id="JAPFCC010000001">
    <property type="protein sequence ID" value="MCW7552039.1"/>
    <property type="molecule type" value="Genomic_DNA"/>
</dbReference>
<reference evidence="2 3" key="1">
    <citation type="submission" date="2022-10" db="EMBL/GenBank/DDBJ databases">
        <title>High-quality genome sequences of two octocoral-associated bacteria, Endozoicomonas euniceicola EF212 and Endozoicomonas gorgoniicola PS125.</title>
        <authorList>
            <person name="Chiou Y.-J."/>
            <person name="Chen Y.-H."/>
        </authorList>
    </citation>
    <scope>NUCLEOTIDE SEQUENCE [LARGE SCALE GENOMIC DNA]</scope>
    <source>
        <strain evidence="2 3">PS125</strain>
    </source>
</reference>
<protein>
    <submittedName>
        <fullName evidence="2">Nucleoside triphosphate pyrophosphohydrolase</fullName>
        <ecNumber evidence="2">3.6.1.9</ecNumber>
    </submittedName>
</protein>
<dbReference type="CDD" id="cd11529">
    <property type="entry name" value="NTP-PPase_MazG_Cterm"/>
    <property type="match status" value="1"/>
</dbReference>
<feature type="domain" description="NTP pyrophosphohydrolase MazG-like" evidence="1">
    <location>
        <begin position="28"/>
        <end position="101"/>
    </location>
</feature>
<evidence type="ECO:0000313" key="3">
    <source>
        <dbReference type="Proteomes" id="UP001209854"/>
    </source>
</evidence>
<dbReference type="PANTHER" id="PTHR30522:SF0">
    <property type="entry name" value="NUCLEOSIDE TRIPHOSPHATE PYROPHOSPHOHYDROLASE"/>
    <property type="match status" value="1"/>
</dbReference>
<dbReference type="EC" id="3.6.1.9" evidence="2"/>
<dbReference type="Proteomes" id="UP001209854">
    <property type="component" value="Unassembled WGS sequence"/>
</dbReference>
<dbReference type="NCBIfam" id="TIGR00444">
    <property type="entry name" value="mazG"/>
    <property type="match status" value="1"/>
</dbReference>
<dbReference type="NCBIfam" id="NF007113">
    <property type="entry name" value="PRK09562.1"/>
    <property type="match status" value="1"/>
</dbReference>
<proteinExistence type="predicted"/>
<comment type="caution">
    <text evidence="2">The sequence shown here is derived from an EMBL/GenBank/DDBJ whole genome shotgun (WGS) entry which is preliminary data.</text>
</comment>
<dbReference type="InterPro" id="IPR048011">
    <property type="entry name" value="NTP-PPase_MazG-like_C"/>
</dbReference>
<keyword evidence="3" id="KW-1185">Reference proteome</keyword>
<feature type="domain" description="NTP pyrophosphohydrolase MazG-like" evidence="1">
    <location>
        <begin position="178"/>
        <end position="235"/>
    </location>
</feature>
<accession>A0ABT3MRP0</accession>
<dbReference type="InterPro" id="IPR048015">
    <property type="entry name" value="NTP-PPase_MazG-like_N"/>
</dbReference>